<reference evidence="2 3" key="1">
    <citation type="submission" date="2020-04" db="EMBL/GenBank/DDBJ databases">
        <title>MicrobeNet Type strains.</title>
        <authorList>
            <person name="Nicholson A.C."/>
        </authorList>
    </citation>
    <scope>NUCLEOTIDE SEQUENCE [LARGE SCALE GENOMIC DNA]</scope>
    <source>
        <strain evidence="2 3">ATCC 700731</strain>
    </source>
</reference>
<sequence length="135" mass="15386">MTYDDAGWHHDTAIENGLELAAASTHIGMFMAWLALHGMAQPDYAPSELHERMITPGEYLRRHCVDQIDPFMLTDTGNAFASAAYRPYLRQYRNVPAVARYDSTYEAPDTWDTYDEVTVLIDAMYDEWRSGSTTP</sequence>
<dbReference type="AlphaFoldDB" id="A0A7X6MR91"/>
<comment type="caution">
    <text evidence="2">The sequence shown here is derived from an EMBL/GenBank/DDBJ whole genome shotgun (WGS) entry which is preliminary data.</text>
</comment>
<accession>A0A7X6MR91</accession>
<evidence type="ECO:0000313" key="3">
    <source>
        <dbReference type="Proteomes" id="UP000518188"/>
    </source>
</evidence>
<dbReference type="InterPro" id="IPR057154">
    <property type="entry name" value="DUF7832"/>
</dbReference>
<dbReference type="Pfam" id="PF25191">
    <property type="entry name" value="DUF7832"/>
    <property type="match status" value="1"/>
</dbReference>
<feature type="domain" description="DUF7832" evidence="1">
    <location>
        <begin position="3"/>
        <end position="97"/>
    </location>
</feature>
<name>A0A7X6MR91_9MYCO</name>
<proteinExistence type="predicted"/>
<dbReference type="Proteomes" id="UP000518188">
    <property type="component" value="Unassembled WGS sequence"/>
</dbReference>
<protein>
    <recommendedName>
        <fullName evidence="1">DUF7832 domain-containing protein</fullName>
    </recommendedName>
</protein>
<gene>
    <name evidence="2" type="ORF">HGA11_10600</name>
</gene>
<organism evidence="2 3">
    <name type="scientific">Mycolicibacterium septicum DSM 44393</name>
    <dbReference type="NCBI Taxonomy" id="1341646"/>
    <lineage>
        <taxon>Bacteria</taxon>
        <taxon>Bacillati</taxon>
        <taxon>Actinomycetota</taxon>
        <taxon>Actinomycetes</taxon>
        <taxon>Mycobacteriales</taxon>
        <taxon>Mycobacteriaceae</taxon>
        <taxon>Mycolicibacterium</taxon>
    </lineage>
</organism>
<evidence type="ECO:0000259" key="1">
    <source>
        <dbReference type="Pfam" id="PF25191"/>
    </source>
</evidence>
<evidence type="ECO:0000313" key="2">
    <source>
        <dbReference type="EMBL" id="NKZ11429.1"/>
    </source>
</evidence>
<dbReference type="EMBL" id="JAAXPJ010000003">
    <property type="protein sequence ID" value="NKZ11429.1"/>
    <property type="molecule type" value="Genomic_DNA"/>
</dbReference>
<dbReference type="RefSeq" id="WP_044517333.1">
    <property type="nucleotide sequence ID" value="NZ_HG322951.1"/>
</dbReference>